<dbReference type="PANTHER" id="PTHR37610:SF40">
    <property type="entry name" value="OS01G0909600 PROTEIN"/>
    <property type="match status" value="1"/>
</dbReference>
<feature type="compositionally biased region" description="Basic and acidic residues" evidence="1">
    <location>
        <begin position="28"/>
        <end position="41"/>
    </location>
</feature>
<comment type="caution">
    <text evidence="4">The sequence shown here is derived from an EMBL/GenBank/DDBJ whole genome shotgun (WGS) entry which is preliminary data.</text>
</comment>
<dbReference type="Pfam" id="PF14244">
    <property type="entry name" value="Retrotran_gag_3"/>
    <property type="match status" value="1"/>
</dbReference>
<dbReference type="InterPro" id="IPR029472">
    <property type="entry name" value="Copia-like_N"/>
</dbReference>
<evidence type="ECO:0000259" key="2">
    <source>
        <dbReference type="Pfam" id="PF14244"/>
    </source>
</evidence>
<dbReference type="AlphaFoldDB" id="A0A834WXY8"/>
<proteinExistence type="predicted"/>
<evidence type="ECO:0000313" key="5">
    <source>
        <dbReference type="Proteomes" id="UP000634136"/>
    </source>
</evidence>
<feature type="region of interest" description="Disordered" evidence="1">
    <location>
        <begin position="559"/>
        <end position="594"/>
    </location>
</feature>
<feature type="domain" description="Retrovirus-related Pol polyprotein from transposon TNT 1-94-like beta-barrel" evidence="3">
    <location>
        <begin position="395"/>
        <end position="471"/>
    </location>
</feature>
<dbReference type="Proteomes" id="UP000634136">
    <property type="component" value="Unassembled WGS sequence"/>
</dbReference>
<evidence type="ECO:0008006" key="6">
    <source>
        <dbReference type="Google" id="ProtNLM"/>
    </source>
</evidence>
<evidence type="ECO:0000256" key="1">
    <source>
        <dbReference type="SAM" id="MobiDB-lite"/>
    </source>
</evidence>
<protein>
    <recommendedName>
        <fullName evidence="6">Retrotransposon Copia-like N-terminal domain-containing protein</fullName>
    </recommendedName>
</protein>
<dbReference type="EMBL" id="JAAIUW010000004">
    <property type="protein sequence ID" value="KAF7834531.1"/>
    <property type="molecule type" value="Genomic_DNA"/>
</dbReference>
<gene>
    <name evidence="4" type="ORF">G2W53_009390</name>
</gene>
<evidence type="ECO:0000313" key="4">
    <source>
        <dbReference type="EMBL" id="KAF7834531.1"/>
    </source>
</evidence>
<sequence length="621" mass="69668">MKLKIIPIFKKERNLKWQILENDGKMISKPDAETKNQDKTHGGWTLHNSDQPGMTLVTSQLTGQNYLSWSLAVKTALEAKDKLGFVDGSIKPPEDPVEHKCWKPVDSMVKSWLTNSLTKELSESFLFCNSAKELWENIAERYSVSNGPKFYQVQRQMVSLEQGGETVTCYFNKLNRSWDELNRIKPVPRCVCGLCTCQINKRLDEHDSDIKLVQFLMGLQLMFDALRGQILNLDPLPSVNKAFSMVVRQETQKEVNLAFNNVESSAMMVKTTGRRAEDRKADKAGKYCDNCNQNGHTRESCFKIIGFPDWFKELKEQKKKAGKKAENAVNMVADTPIDFAKDKENIDLAGVLSALQELAKVVKNKADEQVNFVNISEFAGKIYDSSSNLNNDSCWIIDTGASSHMCSNKNLMTDLRILTKPIPVHLPDGSTKHVKMIGNVIINTDIKLIDVFYISAFRYNLMSVNKLAKNNHVTIIFDTSRCLVQDQRTRKTLIEGEVAGNLYVLRQTNVVEKLGNHISNTKISTYASRISHIGGIVEAGQRKELGEINALELEIIREENPTSDLGGSENRDGEGVSTDGSNYQQGEESIIEEGSQELELQAKASGTTLELPSCDEAIKRV</sequence>
<accession>A0A834WXY8</accession>
<dbReference type="PANTHER" id="PTHR37610">
    <property type="entry name" value="CCHC-TYPE DOMAIN-CONTAINING PROTEIN"/>
    <property type="match status" value="1"/>
</dbReference>
<organism evidence="4 5">
    <name type="scientific">Senna tora</name>
    <dbReference type="NCBI Taxonomy" id="362788"/>
    <lineage>
        <taxon>Eukaryota</taxon>
        <taxon>Viridiplantae</taxon>
        <taxon>Streptophyta</taxon>
        <taxon>Embryophyta</taxon>
        <taxon>Tracheophyta</taxon>
        <taxon>Spermatophyta</taxon>
        <taxon>Magnoliopsida</taxon>
        <taxon>eudicotyledons</taxon>
        <taxon>Gunneridae</taxon>
        <taxon>Pentapetalae</taxon>
        <taxon>rosids</taxon>
        <taxon>fabids</taxon>
        <taxon>Fabales</taxon>
        <taxon>Fabaceae</taxon>
        <taxon>Caesalpinioideae</taxon>
        <taxon>Cassia clade</taxon>
        <taxon>Senna</taxon>
    </lineage>
</organism>
<keyword evidence="5" id="KW-1185">Reference proteome</keyword>
<feature type="region of interest" description="Disordered" evidence="1">
    <location>
        <begin position="28"/>
        <end position="47"/>
    </location>
</feature>
<dbReference type="OrthoDB" id="5544992at2759"/>
<feature type="domain" description="Retrotransposon Copia-like N-terminal" evidence="2">
    <location>
        <begin position="47"/>
        <end position="93"/>
    </location>
</feature>
<dbReference type="InterPro" id="IPR054722">
    <property type="entry name" value="PolX-like_BBD"/>
</dbReference>
<evidence type="ECO:0000259" key="3">
    <source>
        <dbReference type="Pfam" id="PF22936"/>
    </source>
</evidence>
<reference evidence="4" key="1">
    <citation type="submission" date="2020-09" db="EMBL/GenBank/DDBJ databases">
        <title>Genome-Enabled Discovery of Anthraquinone Biosynthesis in Senna tora.</title>
        <authorList>
            <person name="Kang S.-H."/>
            <person name="Pandey R.P."/>
            <person name="Lee C.-M."/>
            <person name="Sim J.-S."/>
            <person name="Jeong J.-T."/>
            <person name="Choi B.-S."/>
            <person name="Jung M."/>
            <person name="Ginzburg D."/>
            <person name="Zhao K."/>
            <person name="Won S.Y."/>
            <person name="Oh T.-J."/>
            <person name="Yu Y."/>
            <person name="Kim N.-H."/>
            <person name="Lee O.R."/>
            <person name="Lee T.-H."/>
            <person name="Bashyal P."/>
            <person name="Kim T.-S."/>
            <person name="Lee W.-H."/>
            <person name="Kawkins C."/>
            <person name="Kim C.-K."/>
            <person name="Kim J.S."/>
            <person name="Ahn B.O."/>
            <person name="Rhee S.Y."/>
            <person name="Sohng J.K."/>
        </authorList>
    </citation>
    <scope>NUCLEOTIDE SEQUENCE</scope>
    <source>
        <tissue evidence="4">Leaf</tissue>
    </source>
</reference>
<name>A0A834WXY8_9FABA</name>
<dbReference type="Pfam" id="PF22936">
    <property type="entry name" value="Pol_BBD"/>
    <property type="match status" value="1"/>
</dbReference>